<protein>
    <submittedName>
        <fullName evidence="2">Hypothetical_protein</fullName>
    </submittedName>
</protein>
<dbReference type="EMBL" id="CAXDID020000118">
    <property type="protein sequence ID" value="CAL6030881.1"/>
    <property type="molecule type" value="Genomic_DNA"/>
</dbReference>
<evidence type="ECO:0000313" key="3">
    <source>
        <dbReference type="Proteomes" id="UP001642409"/>
    </source>
</evidence>
<organism evidence="1">
    <name type="scientific">Hexamita inflata</name>
    <dbReference type="NCBI Taxonomy" id="28002"/>
    <lineage>
        <taxon>Eukaryota</taxon>
        <taxon>Metamonada</taxon>
        <taxon>Diplomonadida</taxon>
        <taxon>Hexamitidae</taxon>
        <taxon>Hexamitinae</taxon>
        <taxon>Hexamita</taxon>
    </lineage>
</organism>
<proteinExistence type="predicted"/>
<dbReference type="AlphaFoldDB" id="A0AA86PFZ8"/>
<gene>
    <name evidence="1" type="ORF">HINF_LOCUS25091</name>
    <name evidence="2" type="ORF">HINF_LOCUS33738</name>
</gene>
<sequence length="327" mass="38180">MLEQLLNQIFYDQKCYYCRLSKIATTPNLGQRTNFGPIDSTKYRALQPIPKDTLTELKSVFKRDLKINLQFQISDIQDNRRFSLLYFQQLCQEKYPIDYDENMFVTMMYTGPADDEDAQIRQENESPVVQPFIEPEQEVIDVSSDEEEERAVGVIRNSFLLFHKDRKQLNITRICQAPAGAKLSNVNQVLDVSVNFPFKCYLKQIHHKWITQETKRVDLVNEARKALNQQPIKVRIPSRQLCHQQVMLALAQISQKTIIHGFEKTRLLCSITPYVPKNLFIAMDAINETGFLNQTEEHQNLWENFDIPEEVLVNILFPPEDDGEAYE</sequence>
<evidence type="ECO:0000313" key="1">
    <source>
        <dbReference type="EMBL" id="CAI9937446.1"/>
    </source>
</evidence>
<name>A0AA86PFZ8_9EUKA</name>
<dbReference type="Proteomes" id="UP001642409">
    <property type="component" value="Unassembled WGS sequence"/>
</dbReference>
<keyword evidence="3" id="KW-1185">Reference proteome</keyword>
<reference evidence="1" key="1">
    <citation type="submission" date="2023-06" db="EMBL/GenBank/DDBJ databases">
        <authorList>
            <person name="Kurt Z."/>
        </authorList>
    </citation>
    <scope>NUCLEOTIDE SEQUENCE</scope>
</reference>
<comment type="caution">
    <text evidence="1">The sequence shown here is derived from an EMBL/GenBank/DDBJ whole genome shotgun (WGS) entry which is preliminary data.</text>
</comment>
<dbReference type="EMBL" id="CATOUU010000646">
    <property type="protein sequence ID" value="CAI9937446.1"/>
    <property type="molecule type" value="Genomic_DNA"/>
</dbReference>
<reference evidence="2 3" key="2">
    <citation type="submission" date="2024-07" db="EMBL/GenBank/DDBJ databases">
        <authorList>
            <person name="Akdeniz Z."/>
        </authorList>
    </citation>
    <scope>NUCLEOTIDE SEQUENCE [LARGE SCALE GENOMIC DNA]</scope>
</reference>
<accession>A0AA86PFZ8</accession>
<evidence type="ECO:0000313" key="2">
    <source>
        <dbReference type="EMBL" id="CAL6030881.1"/>
    </source>
</evidence>